<organism evidence="3 4">
    <name type="scientific">Caenorhabditis auriculariae</name>
    <dbReference type="NCBI Taxonomy" id="2777116"/>
    <lineage>
        <taxon>Eukaryota</taxon>
        <taxon>Metazoa</taxon>
        <taxon>Ecdysozoa</taxon>
        <taxon>Nematoda</taxon>
        <taxon>Chromadorea</taxon>
        <taxon>Rhabditida</taxon>
        <taxon>Rhabditina</taxon>
        <taxon>Rhabditomorpha</taxon>
        <taxon>Rhabditoidea</taxon>
        <taxon>Rhabditidae</taxon>
        <taxon>Peloderinae</taxon>
        <taxon>Caenorhabditis</taxon>
    </lineage>
</organism>
<evidence type="ECO:0000256" key="1">
    <source>
        <dbReference type="ARBA" id="ARBA00005537"/>
    </source>
</evidence>
<proteinExistence type="inferred from homology"/>
<name>A0A8S1GZ57_9PELO</name>
<evidence type="ECO:0000256" key="2">
    <source>
        <dbReference type="ARBA" id="ARBA00023054"/>
    </source>
</evidence>
<dbReference type="AlphaFoldDB" id="A0A8S1GZ57"/>
<evidence type="ECO:0000313" key="4">
    <source>
        <dbReference type="Proteomes" id="UP000835052"/>
    </source>
</evidence>
<comment type="caution">
    <text evidence="3">The sequence shown here is derived from an EMBL/GenBank/DDBJ whole genome shotgun (WGS) entry which is preliminary data.</text>
</comment>
<dbReference type="InterPro" id="IPR008555">
    <property type="entry name" value="SIKE"/>
</dbReference>
<keyword evidence="4" id="KW-1185">Reference proteome</keyword>
<evidence type="ECO:0000313" key="3">
    <source>
        <dbReference type="EMBL" id="CAD6188253.1"/>
    </source>
</evidence>
<accession>A0A8S1GZ57</accession>
<dbReference type="Pfam" id="PF05769">
    <property type="entry name" value="SIKE"/>
    <property type="match status" value="1"/>
</dbReference>
<dbReference type="OrthoDB" id="21214at2759"/>
<comment type="similarity">
    <text evidence="1">Belongs to the SIKE family.</text>
</comment>
<gene>
    <name evidence="3" type="ORF">CAUJ_LOCUS4172</name>
</gene>
<dbReference type="PANTHER" id="PTHR12186:SF2">
    <property type="entry name" value="FGFR1 ONCOGENE PARTNER 2 HOMOLOG"/>
    <property type="match status" value="1"/>
</dbReference>
<sequence>MSILEINSITKNAETMLDYFKKGEESVDQILKRSNKVSEKVLCMWEYEKALKAVNSLTVNGERRNVILDDLQRENRQIIAFQNENRWLKEAVELCISTLNDVMEGHTSIREAIKRQESLPHIQDFSNLLPACMESTLQDELRENVEKMCEIVSAAEETQIKDNALYGQLVTENKVLKDMIGWAFLSCPTARATMREALRQIEELEEENHH</sequence>
<reference evidence="3" key="1">
    <citation type="submission" date="2020-10" db="EMBL/GenBank/DDBJ databases">
        <authorList>
            <person name="Kikuchi T."/>
        </authorList>
    </citation>
    <scope>NUCLEOTIDE SEQUENCE</scope>
    <source>
        <strain evidence="3">NKZ352</strain>
    </source>
</reference>
<dbReference type="Proteomes" id="UP000835052">
    <property type="component" value="Unassembled WGS sequence"/>
</dbReference>
<dbReference type="PANTHER" id="PTHR12186">
    <property type="entry name" value="SIKE FAMILY MEMBER"/>
    <property type="match status" value="1"/>
</dbReference>
<protein>
    <submittedName>
        <fullName evidence="3">Uncharacterized protein</fullName>
    </submittedName>
</protein>
<keyword evidence="2" id="KW-0175">Coiled coil</keyword>
<dbReference type="EMBL" id="CAJGYM010000008">
    <property type="protein sequence ID" value="CAD6188253.1"/>
    <property type="molecule type" value="Genomic_DNA"/>
</dbReference>